<dbReference type="AlphaFoldDB" id="A0AAW0KY22"/>
<gene>
    <name evidence="4" type="ORF">CFP56_011916</name>
</gene>
<organism evidence="4 5">
    <name type="scientific">Quercus suber</name>
    <name type="common">Cork oak</name>
    <dbReference type="NCBI Taxonomy" id="58331"/>
    <lineage>
        <taxon>Eukaryota</taxon>
        <taxon>Viridiplantae</taxon>
        <taxon>Streptophyta</taxon>
        <taxon>Embryophyta</taxon>
        <taxon>Tracheophyta</taxon>
        <taxon>Spermatophyta</taxon>
        <taxon>Magnoliopsida</taxon>
        <taxon>eudicotyledons</taxon>
        <taxon>Gunneridae</taxon>
        <taxon>Pentapetalae</taxon>
        <taxon>rosids</taxon>
        <taxon>fabids</taxon>
        <taxon>Fagales</taxon>
        <taxon>Fagaceae</taxon>
        <taxon>Quercus</taxon>
    </lineage>
</organism>
<reference evidence="4 5" key="1">
    <citation type="journal article" date="2018" name="Sci. Data">
        <title>The draft genome sequence of cork oak.</title>
        <authorList>
            <person name="Ramos A.M."/>
            <person name="Usie A."/>
            <person name="Barbosa P."/>
            <person name="Barros P.M."/>
            <person name="Capote T."/>
            <person name="Chaves I."/>
            <person name="Simoes F."/>
            <person name="Abreu I."/>
            <person name="Carrasquinho I."/>
            <person name="Faro C."/>
            <person name="Guimaraes J.B."/>
            <person name="Mendonca D."/>
            <person name="Nobrega F."/>
            <person name="Rodrigues L."/>
            <person name="Saibo N.J.M."/>
            <person name="Varela M.C."/>
            <person name="Egas C."/>
            <person name="Matos J."/>
            <person name="Miguel C.M."/>
            <person name="Oliveira M.M."/>
            <person name="Ricardo C.P."/>
            <person name="Goncalves S."/>
        </authorList>
    </citation>
    <scope>NUCLEOTIDE SEQUENCE [LARGE SCALE GENOMIC DNA]</scope>
    <source>
        <strain evidence="5">cv. HL8</strain>
    </source>
</reference>
<dbReference type="GO" id="GO:0006353">
    <property type="term" value="P:DNA-templated transcription termination"/>
    <property type="evidence" value="ECO:0007669"/>
    <property type="project" value="UniProtKB-KW"/>
</dbReference>
<keyword evidence="3" id="KW-0809">Transit peptide</keyword>
<evidence type="ECO:0000256" key="3">
    <source>
        <dbReference type="ARBA" id="ARBA00022946"/>
    </source>
</evidence>
<dbReference type="Proteomes" id="UP000237347">
    <property type="component" value="Unassembled WGS sequence"/>
</dbReference>
<keyword evidence="2" id="KW-0804">Transcription</keyword>
<dbReference type="Gene3D" id="1.25.70.10">
    <property type="entry name" value="Transcription termination factor 3, mitochondrial"/>
    <property type="match status" value="1"/>
</dbReference>
<dbReference type="SMART" id="SM00733">
    <property type="entry name" value="Mterf"/>
    <property type="match status" value="2"/>
</dbReference>
<keyword evidence="2" id="KW-0806">Transcription termination</keyword>
<dbReference type="PANTHER" id="PTHR13068:SF133">
    <property type="entry name" value="MITOCHONDRIAL TRANSCRIPTION TERMINATION FACTOR FAMILY PROTEIN"/>
    <property type="match status" value="1"/>
</dbReference>
<dbReference type="Pfam" id="PF02536">
    <property type="entry name" value="mTERF"/>
    <property type="match status" value="1"/>
</dbReference>
<proteinExistence type="inferred from homology"/>
<accession>A0AAW0KY22</accession>
<evidence type="ECO:0000256" key="2">
    <source>
        <dbReference type="ARBA" id="ARBA00022472"/>
    </source>
</evidence>
<dbReference type="EMBL" id="PKMF04000196">
    <property type="protein sequence ID" value="KAK7843790.1"/>
    <property type="molecule type" value="Genomic_DNA"/>
</dbReference>
<dbReference type="InterPro" id="IPR038538">
    <property type="entry name" value="MTERF_sf"/>
</dbReference>
<name>A0AAW0KY22_QUESU</name>
<comment type="similarity">
    <text evidence="1">Belongs to the mTERF family.</text>
</comment>
<dbReference type="InterPro" id="IPR003690">
    <property type="entry name" value="MTERF"/>
</dbReference>
<keyword evidence="2" id="KW-0805">Transcription regulation</keyword>
<keyword evidence="5" id="KW-1185">Reference proteome</keyword>
<sequence length="125" mass="14445">MISSRVYYLPTIKSLKLSSAQQLLMPQIIWFQTFNYETTNAGIKLELYKRWGWSKDVALLAFKRRPHCMLLSEEKITEAMDFLVNKMGCPSAVIARNPIIILFNLEKRIIPRCLVIQSLLAEGLL</sequence>
<evidence type="ECO:0000313" key="4">
    <source>
        <dbReference type="EMBL" id="KAK7843790.1"/>
    </source>
</evidence>
<dbReference type="PANTHER" id="PTHR13068">
    <property type="entry name" value="CGI-12 PROTEIN-RELATED"/>
    <property type="match status" value="1"/>
</dbReference>
<dbReference type="GO" id="GO:0003676">
    <property type="term" value="F:nucleic acid binding"/>
    <property type="evidence" value="ECO:0007669"/>
    <property type="project" value="InterPro"/>
</dbReference>
<evidence type="ECO:0000256" key="1">
    <source>
        <dbReference type="ARBA" id="ARBA00007692"/>
    </source>
</evidence>
<comment type="caution">
    <text evidence="4">The sequence shown here is derived from an EMBL/GenBank/DDBJ whole genome shotgun (WGS) entry which is preliminary data.</text>
</comment>
<evidence type="ECO:0000313" key="5">
    <source>
        <dbReference type="Proteomes" id="UP000237347"/>
    </source>
</evidence>
<protein>
    <submittedName>
        <fullName evidence="4">Uncharacterized protein</fullName>
    </submittedName>
</protein>